<dbReference type="NCBIfam" id="NF007755">
    <property type="entry name" value="PRK10436.1"/>
    <property type="match status" value="1"/>
</dbReference>
<reference evidence="5 6" key="1">
    <citation type="submission" date="2018-11" db="EMBL/GenBank/DDBJ databases">
        <title>Genome sequences of Brenneria nigrifluens and Brenneria rubrifaciens.</title>
        <authorList>
            <person name="Poret-Peterson A.T."/>
            <person name="McClean A.E."/>
            <person name="Kluepfel D.A."/>
        </authorList>
    </citation>
    <scope>NUCLEOTIDE SEQUENCE [LARGE SCALE GENOMIC DNA]</scope>
    <source>
        <strain evidence="5 6">6D370</strain>
    </source>
</reference>
<dbReference type="PANTHER" id="PTHR30258">
    <property type="entry name" value="TYPE II SECRETION SYSTEM PROTEIN GSPE-RELATED"/>
    <property type="match status" value="1"/>
</dbReference>
<dbReference type="EMBL" id="CP034035">
    <property type="protein sequence ID" value="QCR09549.1"/>
    <property type="molecule type" value="Genomic_DNA"/>
</dbReference>
<dbReference type="InterPro" id="IPR027417">
    <property type="entry name" value="P-loop_NTPase"/>
</dbReference>
<evidence type="ECO:0000259" key="4">
    <source>
        <dbReference type="PROSITE" id="PS00662"/>
    </source>
</evidence>
<dbReference type="Proteomes" id="UP000299580">
    <property type="component" value="Chromosome"/>
</dbReference>
<dbReference type="Gene3D" id="3.40.50.300">
    <property type="entry name" value="P-loop containing nucleotide triphosphate hydrolases"/>
    <property type="match status" value="1"/>
</dbReference>
<dbReference type="AlphaFoldDB" id="A0A4P8QVM6"/>
<protein>
    <submittedName>
        <fullName evidence="5">Type II secretion system protein GspE</fullName>
    </submittedName>
</protein>
<dbReference type="KEGG" id="brb:EH207_14085"/>
<name>A0A4P8QVM6_9GAMM</name>
<keyword evidence="3" id="KW-0067">ATP-binding</keyword>
<evidence type="ECO:0000256" key="3">
    <source>
        <dbReference type="ARBA" id="ARBA00022840"/>
    </source>
</evidence>
<evidence type="ECO:0000313" key="6">
    <source>
        <dbReference type="Proteomes" id="UP000299580"/>
    </source>
</evidence>
<comment type="similarity">
    <text evidence="1">Belongs to the GSP E family.</text>
</comment>
<dbReference type="SUPFAM" id="SSF52540">
    <property type="entry name" value="P-loop containing nucleoside triphosphate hydrolases"/>
    <property type="match status" value="1"/>
</dbReference>
<dbReference type="GO" id="GO:0005524">
    <property type="term" value="F:ATP binding"/>
    <property type="evidence" value="ECO:0007669"/>
    <property type="project" value="UniProtKB-KW"/>
</dbReference>
<dbReference type="Pfam" id="PF00437">
    <property type="entry name" value="T2SSE"/>
    <property type="match status" value="1"/>
</dbReference>
<keyword evidence="6" id="KW-1185">Reference proteome</keyword>
<keyword evidence="2" id="KW-0547">Nucleotide-binding</keyword>
<dbReference type="PANTHER" id="PTHR30258:SF1">
    <property type="entry name" value="PROTEIN TRANSPORT PROTEIN HOFB HOMOLOG"/>
    <property type="match status" value="1"/>
</dbReference>
<dbReference type="OrthoDB" id="9804785at2"/>
<evidence type="ECO:0000256" key="2">
    <source>
        <dbReference type="ARBA" id="ARBA00022741"/>
    </source>
</evidence>
<dbReference type="SMART" id="SM00382">
    <property type="entry name" value="AAA"/>
    <property type="match status" value="1"/>
</dbReference>
<proteinExistence type="inferred from homology"/>
<evidence type="ECO:0000313" key="5">
    <source>
        <dbReference type="EMBL" id="QCR09549.1"/>
    </source>
</evidence>
<dbReference type="Gene3D" id="3.30.450.90">
    <property type="match status" value="1"/>
</dbReference>
<dbReference type="InterPro" id="IPR003593">
    <property type="entry name" value="AAA+_ATPase"/>
</dbReference>
<dbReference type="InterPro" id="IPR001482">
    <property type="entry name" value="T2SS/T4SS_dom"/>
</dbReference>
<dbReference type="GO" id="GO:0005886">
    <property type="term" value="C:plasma membrane"/>
    <property type="evidence" value="ECO:0007669"/>
    <property type="project" value="TreeGrafter"/>
</dbReference>
<gene>
    <name evidence="5" type="primary">gspE</name>
    <name evidence="5" type="ORF">EH207_14085</name>
</gene>
<sequence length="481" mass="52970">MVDAEHLTDELQLLCRRYHALLLALDEQTISIAVCAPPPAEMIAALRFAGNRRILVEQWPRAKMEQLLNPAKAIAEPAVAYPTQSDSPVSDDDPPVVRFIDQTLRLAVQRRASDIHFEPLLTGYRIRLRIDGVLQEISAPPAELTARLGARLKIMGNLNIAERRLPQDGQFSLILDQQRYSLRIATLPVQQGEKVVLRILHIDRQEWMLEKLGLSDDALAQFIQTLSAPQGMILVTGPTGSGKTMTLYSAIRWLNNVSRNICSVEDPVEIPLPGINQTAVNPKASLDFSRILRALLRQDPDVIMIGEIRDAETAEIAVKAAQTGHLVMSTLHTNSAIETLSRLSHLGIPGYLLAAALKLVIAQRLVRRLCPHCKTQAGILRHFPDAIWHGPLSNWQAQGCSHCFSGYYGRVAIYELLVVTPAFQQALAGNVNVSQLAALSRKAGFPTLFVTGLSLVDKGVTSLSEVYRVVGDGIMDKVETP</sequence>
<dbReference type="CDD" id="cd01129">
    <property type="entry name" value="PulE-GspE-like"/>
    <property type="match status" value="1"/>
</dbReference>
<organism evidence="5 6">
    <name type="scientific">Brenneria rubrifaciens</name>
    <dbReference type="NCBI Taxonomy" id="55213"/>
    <lineage>
        <taxon>Bacteria</taxon>
        <taxon>Pseudomonadati</taxon>
        <taxon>Pseudomonadota</taxon>
        <taxon>Gammaproteobacteria</taxon>
        <taxon>Enterobacterales</taxon>
        <taxon>Pectobacteriaceae</taxon>
        <taxon>Brenneria</taxon>
    </lineage>
</organism>
<accession>A0A4P8QVM6</accession>
<evidence type="ECO:0000256" key="1">
    <source>
        <dbReference type="ARBA" id="ARBA00006611"/>
    </source>
</evidence>
<dbReference type="PROSITE" id="PS00662">
    <property type="entry name" value="T2SP_E"/>
    <property type="match status" value="1"/>
</dbReference>
<dbReference type="GO" id="GO:0016887">
    <property type="term" value="F:ATP hydrolysis activity"/>
    <property type="evidence" value="ECO:0007669"/>
    <property type="project" value="TreeGrafter"/>
</dbReference>
<dbReference type="RefSeq" id="WP_137714555.1">
    <property type="nucleotide sequence ID" value="NZ_CP034035.1"/>
</dbReference>
<feature type="domain" description="Bacterial type II secretion system protein E" evidence="4">
    <location>
        <begin position="296"/>
        <end position="310"/>
    </location>
</feature>